<reference evidence="2" key="1">
    <citation type="submission" date="2017-06" db="EMBL/GenBank/DDBJ databases">
        <authorList>
            <person name="Cremers G."/>
        </authorList>
    </citation>
    <scope>NUCLEOTIDE SEQUENCE [LARGE SCALE GENOMIC DNA]</scope>
</reference>
<name>A0A284VSI7_9EURY</name>
<proteinExistence type="predicted"/>
<organism evidence="1 2">
    <name type="scientific">Candidatus Methanoperedens nitratireducens</name>
    <dbReference type="NCBI Taxonomy" id="1392998"/>
    <lineage>
        <taxon>Archaea</taxon>
        <taxon>Methanobacteriati</taxon>
        <taxon>Methanobacteriota</taxon>
        <taxon>Stenosarchaea group</taxon>
        <taxon>Methanomicrobia</taxon>
        <taxon>Methanosarcinales</taxon>
        <taxon>ANME-2 cluster</taxon>
        <taxon>Candidatus Methanoperedentaceae</taxon>
        <taxon>Candidatus Methanoperedens</taxon>
    </lineage>
</organism>
<gene>
    <name evidence="1" type="ORF">MNV_650001</name>
</gene>
<accession>A0A284VSI7</accession>
<dbReference type="Proteomes" id="UP000218615">
    <property type="component" value="Unassembled WGS sequence"/>
</dbReference>
<keyword evidence="2" id="KW-1185">Reference proteome</keyword>
<protein>
    <submittedName>
        <fullName evidence="1">Putative antitoxin AF_1481</fullName>
    </submittedName>
</protein>
<dbReference type="EMBL" id="FZMP01000213">
    <property type="protein sequence ID" value="SNQ62246.1"/>
    <property type="molecule type" value="Genomic_DNA"/>
</dbReference>
<evidence type="ECO:0000313" key="1">
    <source>
        <dbReference type="EMBL" id="SNQ62246.1"/>
    </source>
</evidence>
<sequence length="45" mass="5417">MIYKLTKKRKPNLRYYFGGLKDSKAIIEIKEDCKKIRESARLRTI</sequence>
<evidence type="ECO:0000313" key="2">
    <source>
        <dbReference type="Proteomes" id="UP000218615"/>
    </source>
</evidence>
<dbReference type="AlphaFoldDB" id="A0A284VSI7"/>